<dbReference type="Gene3D" id="3.10.20.370">
    <property type="match status" value="1"/>
</dbReference>
<reference evidence="1" key="1">
    <citation type="submission" date="2019-03" db="EMBL/GenBank/DDBJ databases">
        <title>Genome sequencing and reference-guided assembly of Black Bengal Goat (Capra hircus).</title>
        <authorList>
            <person name="Siddiki A.Z."/>
            <person name="Baten A."/>
            <person name="Billah M."/>
            <person name="Alam M.A.U."/>
            <person name="Shawrob K.S.M."/>
            <person name="Saha S."/>
            <person name="Chowdhury M."/>
            <person name="Rahman A.H."/>
            <person name="Stear M."/>
            <person name="Miah G."/>
            <person name="Das G.B."/>
            <person name="Hossain M.M."/>
            <person name="Kumkum M."/>
            <person name="Islam M.S."/>
            <person name="Mollah A.M."/>
            <person name="Ahsan A."/>
            <person name="Tusar F."/>
            <person name="Khan M.K.I."/>
        </authorList>
    </citation>
    <scope>NUCLEOTIDE SEQUENCE [LARGE SCALE GENOMIC DNA]</scope>
</reference>
<dbReference type="SUPFAM" id="SSF56672">
    <property type="entry name" value="DNA/RNA polymerases"/>
    <property type="match status" value="1"/>
</dbReference>
<protein>
    <submittedName>
        <fullName evidence="1">Uncharacterized protein</fullName>
    </submittedName>
</protein>
<proteinExistence type="predicted"/>
<reference evidence="1" key="2">
    <citation type="submission" date="2025-08" db="UniProtKB">
        <authorList>
            <consortium name="Ensembl"/>
        </authorList>
    </citation>
    <scope>IDENTIFICATION</scope>
</reference>
<evidence type="ECO:0000313" key="1">
    <source>
        <dbReference type="Ensembl" id="ENSCHIP00010001769.1"/>
    </source>
</evidence>
<dbReference type="AlphaFoldDB" id="A0A8C2NCL1"/>
<accession>A0A8C2NCL1</accession>
<organism evidence="1">
    <name type="scientific">Capra hircus</name>
    <name type="common">Goat</name>
    <dbReference type="NCBI Taxonomy" id="9925"/>
    <lineage>
        <taxon>Eukaryota</taxon>
        <taxon>Metazoa</taxon>
        <taxon>Chordata</taxon>
        <taxon>Craniata</taxon>
        <taxon>Vertebrata</taxon>
        <taxon>Euteleostomi</taxon>
        <taxon>Mammalia</taxon>
        <taxon>Eutheria</taxon>
        <taxon>Laurasiatheria</taxon>
        <taxon>Artiodactyla</taxon>
        <taxon>Ruminantia</taxon>
        <taxon>Pecora</taxon>
        <taxon>Bovidae</taxon>
        <taxon>Caprinae</taxon>
        <taxon>Capra</taxon>
    </lineage>
</organism>
<dbReference type="Ensembl" id="ENSCHIT00010002454.1">
    <property type="protein sequence ID" value="ENSCHIP00010001769.1"/>
    <property type="gene ID" value="ENSCHIG00010001316.1"/>
</dbReference>
<name>A0A8C2NCL1_CAPHI</name>
<sequence>VAMGVLTQTTGTWDRPMAYLLKRLHNVATRWPGCFQVMAAFVLLVQEATKLTLGQDLTIKVPHELSKGKKTNIYTDSNMLLPHYMYMGLCIRRETF</sequence>
<dbReference type="InterPro" id="IPR043502">
    <property type="entry name" value="DNA/RNA_pol_sf"/>
</dbReference>